<dbReference type="EMBL" id="QHKI01000011">
    <property type="protein sequence ID" value="RSM85695.1"/>
    <property type="molecule type" value="Genomic_DNA"/>
</dbReference>
<keyword evidence="1" id="KW-1133">Transmembrane helix</keyword>
<keyword evidence="1" id="KW-0812">Transmembrane</keyword>
<feature type="transmembrane region" description="Helical" evidence="1">
    <location>
        <begin position="12"/>
        <end position="44"/>
    </location>
</feature>
<sequence length="79" mass="8368">MTMWSVVGIAAVLVYFLGISWQVALVCLAVLTVIRLTPVALSLVGSRMSGRERMLVGALGPRGTAQSEHSLGRQSVSVL</sequence>
<evidence type="ECO:0000313" key="3">
    <source>
        <dbReference type="Proteomes" id="UP000287547"/>
    </source>
</evidence>
<dbReference type="AlphaFoldDB" id="A0A428ZCB1"/>
<accession>A0A428ZCB1</accession>
<organism evidence="2 3">
    <name type="scientific">Kibdelosporangium aridum</name>
    <dbReference type="NCBI Taxonomy" id="2030"/>
    <lineage>
        <taxon>Bacteria</taxon>
        <taxon>Bacillati</taxon>
        <taxon>Actinomycetota</taxon>
        <taxon>Actinomycetes</taxon>
        <taxon>Pseudonocardiales</taxon>
        <taxon>Pseudonocardiaceae</taxon>
        <taxon>Kibdelosporangium</taxon>
    </lineage>
</organism>
<protein>
    <submittedName>
        <fullName evidence="2">Uncharacterized protein</fullName>
    </submittedName>
</protein>
<dbReference type="Proteomes" id="UP000287547">
    <property type="component" value="Unassembled WGS sequence"/>
</dbReference>
<evidence type="ECO:0000313" key="2">
    <source>
        <dbReference type="EMBL" id="RSM85695.1"/>
    </source>
</evidence>
<dbReference type="RefSeq" id="WP_037267893.1">
    <property type="nucleotide sequence ID" value="NZ_QHKI01000011.1"/>
</dbReference>
<gene>
    <name evidence="2" type="ORF">DMH04_15905</name>
</gene>
<dbReference type="OrthoDB" id="4174405at2"/>
<name>A0A428ZCB1_KIBAR</name>
<evidence type="ECO:0000256" key="1">
    <source>
        <dbReference type="SAM" id="Phobius"/>
    </source>
</evidence>
<comment type="caution">
    <text evidence="2">The sequence shown here is derived from an EMBL/GenBank/DDBJ whole genome shotgun (WGS) entry which is preliminary data.</text>
</comment>
<reference evidence="2 3" key="1">
    <citation type="submission" date="2018-05" db="EMBL/GenBank/DDBJ databases">
        <title>Evolution of GPA BGCs.</title>
        <authorList>
            <person name="Waglechner N."/>
            <person name="Wright G.D."/>
        </authorList>
    </citation>
    <scope>NUCLEOTIDE SEQUENCE [LARGE SCALE GENOMIC DNA]</scope>
    <source>
        <strain evidence="2 3">A82846</strain>
    </source>
</reference>
<proteinExistence type="predicted"/>
<keyword evidence="1" id="KW-0472">Membrane</keyword>